<gene>
    <name evidence="7" type="ORF">FC87_GL001308</name>
</gene>
<dbReference type="InterPro" id="IPR011032">
    <property type="entry name" value="GroES-like_sf"/>
</dbReference>
<dbReference type="Proteomes" id="UP000051586">
    <property type="component" value="Unassembled WGS sequence"/>
</dbReference>
<dbReference type="InterPro" id="IPR013149">
    <property type="entry name" value="ADH-like_C"/>
</dbReference>
<keyword evidence="1 4" id="KW-0479">Metal-binding</keyword>
<dbReference type="EMBL" id="AYZI01000009">
    <property type="protein sequence ID" value="KRM90229.1"/>
    <property type="molecule type" value="Genomic_DNA"/>
</dbReference>
<sequence>MAEKQQALVMTEVKNMEIKEVDLPAVKADEVVIETAYAGICGTDNALFNGLPGSADAVPPIILGHENSGVVKSVGADVQYLKVGDRVAVDPNIYCGKCHYCRTGRPELCENLSAVGVTRNGGLEQYFSAPERVVYKLPDEVSLREACSLEPISCAVHTMKIMDEITPYQTALIIGDGYMAKLFAQILRAYGIQNITMTGRHDDLLAQEKEQLHLNQVINTTKEKIEKSYDVVFECVGKPETQEQAVQAANPGAQVMMFGVGAPGQTFEMNTYEVFKKQLTIKGSMINPNAFEDSIALLKSGAVKIEPFQANLLRLDEVQGVLDHSTPKVGKCVVAVNPNLK</sequence>
<protein>
    <submittedName>
        <fullName evidence="7">Threonine dehydrogenase related Zn-dependent dehydrogenase</fullName>
    </submittedName>
</protein>
<dbReference type="Gene3D" id="3.90.180.10">
    <property type="entry name" value="Medium-chain alcohol dehydrogenases, catalytic domain"/>
    <property type="match status" value="1"/>
</dbReference>
<dbReference type="InterPro" id="IPR013154">
    <property type="entry name" value="ADH-like_N"/>
</dbReference>
<dbReference type="GO" id="GO:0008270">
    <property type="term" value="F:zinc ion binding"/>
    <property type="evidence" value="ECO:0007669"/>
    <property type="project" value="InterPro"/>
</dbReference>
<keyword evidence="3" id="KW-0560">Oxidoreductase</keyword>
<evidence type="ECO:0000256" key="3">
    <source>
        <dbReference type="ARBA" id="ARBA00023002"/>
    </source>
</evidence>
<comment type="cofactor">
    <cofactor evidence="4">
        <name>Zn(2+)</name>
        <dbReference type="ChEBI" id="CHEBI:29105"/>
    </cofactor>
</comment>
<dbReference type="Pfam" id="PF08240">
    <property type="entry name" value="ADH_N"/>
    <property type="match status" value="1"/>
</dbReference>
<dbReference type="AlphaFoldDB" id="A0A0R2CFY4"/>
<dbReference type="PROSITE" id="PS00059">
    <property type="entry name" value="ADH_ZINC"/>
    <property type="match status" value="1"/>
</dbReference>
<evidence type="ECO:0000313" key="7">
    <source>
        <dbReference type="EMBL" id="KRM90229.1"/>
    </source>
</evidence>
<dbReference type="Gene3D" id="3.40.50.720">
    <property type="entry name" value="NAD(P)-binding Rossmann-like Domain"/>
    <property type="match status" value="1"/>
</dbReference>
<evidence type="ECO:0000259" key="5">
    <source>
        <dbReference type="Pfam" id="PF00107"/>
    </source>
</evidence>
<dbReference type="PANTHER" id="PTHR43401:SF2">
    <property type="entry name" value="L-THREONINE 3-DEHYDROGENASE"/>
    <property type="match status" value="1"/>
</dbReference>
<evidence type="ECO:0000256" key="2">
    <source>
        <dbReference type="ARBA" id="ARBA00022833"/>
    </source>
</evidence>
<evidence type="ECO:0000259" key="6">
    <source>
        <dbReference type="Pfam" id="PF08240"/>
    </source>
</evidence>
<feature type="domain" description="Alcohol dehydrogenase-like C-terminal" evidence="5">
    <location>
        <begin position="183"/>
        <end position="299"/>
    </location>
</feature>
<comment type="caution">
    <text evidence="7">The sequence shown here is derived from an EMBL/GenBank/DDBJ whole genome shotgun (WGS) entry which is preliminary data.</text>
</comment>
<dbReference type="CDD" id="cd08234">
    <property type="entry name" value="threonine_DH_like"/>
    <property type="match status" value="1"/>
</dbReference>
<dbReference type="InterPro" id="IPR036291">
    <property type="entry name" value="NAD(P)-bd_dom_sf"/>
</dbReference>
<dbReference type="Pfam" id="PF00107">
    <property type="entry name" value="ADH_zinc_N"/>
    <property type="match status" value="1"/>
</dbReference>
<feature type="domain" description="Alcohol dehydrogenase-like N-terminal" evidence="6">
    <location>
        <begin position="28"/>
        <end position="139"/>
    </location>
</feature>
<proteinExistence type="inferred from homology"/>
<dbReference type="PANTHER" id="PTHR43401">
    <property type="entry name" value="L-THREONINE 3-DEHYDROGENASE"/>
    <property type="match status" value="1"/>
</dbReference>
<organism evidence="7 8">
    <name type="scientific">Fructilactobacillus florum DSM 22689 = JCM 16035</name>
    <dbReference type="NCBI Taxonomy" id="1423745"/>
    <lineage>
        <taxon>Bacteria</taxon>
        <taxon>Bacillati</taxon>
        <taxon>Bacillota</taxon>
        <taxon>Bacilli</taxon>
        <taxon>Lactobacillales</taxon>
        <taxon>Lactobacillaceae</taxon>
        <taxon>Fructilactobacillus</taxon>
    </lineage>
</organism>
<reference evidence="7 8" key="1">
    <citation type="journal article" date="2015" name="Genome Announc.">
        <title>Expanding the biotechnology potential of lactobacilli through comparative genomics of 213 strains and associated genera.</title>
        <authorList>
            <person name="Sun Z."/>
            <person name="Harris H.M."/>
            <person name="McCann A."/>
            <person name="Guo C."/>
            <person name="Argimon S."/>
            <person name="Zhang W."/>
            <person name="Yang X."/>
            <person name="Jeffery I.B."/>
            <person name="Cooney J.C."/>
            <person name="Kagawa T.F."/>
            <person name="Liu W."/>
            <person name="Song Y."/>
            <person name="Salvetti E."/>
            <person name="Wrobel A."/>
            <person name="Rasinkangas P."/>
            <person name="Parkhill J."/>
            <person name="Rea M.C."/>
            <person name="O'Sullivan O."/>
            <person name="Ritari J."/>
            <person name="Douillard F.P."/>
            <person name="Paul Ross R."/>
            <person name="Yang R."/>
            <person name="Briner A.E."/>
            <person name="Felis G.E."/>
            <person name="de Vos W.M."/>
            <person name="Barrangou R."/>
            <person name="Klaenhammer T.R."/>
            <person name="Caufield P.W."/>
            <person name="Cui Y."/>
            <person name="Zhang H."/>
            <person name="O'Toole P.W."/>
        </authorList>
    </citation>
    <scope>NUCLEOTIDE SEQUENCE [LARGE SCALE GENOMIC DNA]</scope>
    <source>
        <strain evidence="7 8">DSM 22689</strain>
    </source>
</reference>
<name>A0A0R2CFY4_9LACO</name>
<dbReference type="PATRIC" id="fig|1423745.4.peg.1376"/>
<dbReference type="SUPFAM" id="SSF51735">
    <property type="entry name" value="NAD(P)-binding Rossmann-fold domains"/>
    <property type="match status" value="1"/>
</dbReference>
<evidence type="ECO:0000256" key="1">
    <source>
        <dbReference type="ARBA" id="ARBA00022723"/>
    </source>
</evidence>
<keyword evidence="2 4" id="KW-0862">Zinc</keyword>
<dbReference type="RefSeq" id="WP_009166251.1">
    <property type="nucleotide sequence ID" value="NZ_AYZI01000009.1"/>
</dbReference>
<dbReference type="InterPro" id="IPR050129">
    <property type="entry name" value="Zn_alcohol_dh"/>
</dbReference>
<evidence type="ECO:0000313" key="8">
    <source>
        <dbReference type="Proteomes" id="UP000051586"/>
    </source>
</evidence>
<dbReference type="SUPFAM" id="SSF50129">
    <property type="entry name" value="GroES-like"/>
    <property type="match status" value="1"/>
</dbReference>
<dbReference type="InterPro" id="IPR002328">
    <property type="entry name" value="ADH_Zn_CS"/>
</dbReference>
<comment type="similarity">
    <text evidence="4">Belongs to the zinc-containing alcohol dehydrogenase family.</text>
</comment>
<evidence type="ECO:0000256" key="4">
    <source>
        <dbReference type="RuleBase" id="RU361277"/>
    </source>
</evidence>
<dbReference type="STRING" id="1423745.GCA_001311215_01441"/>
<dbReference type="GO" id="GO:0016491">
    <property type="term" value="F:oxidoreductase activity"/>
    <property type="evidence" value="ECO:0007669"/>
    <property type="project" value="UniProtKB-KW"/>
</dbReference>
<accession>A0A0R2CFY4</accession>